<organism evidence="1 2">
    <name type="scientific">Aspergillus ellipticus CBS 707.79</name>
    <dbReference type="NCBI Taxonomy" id="1448320"/>
    <lineage>
        <taxon>Eukaryota</taxon>
        <taxon>Fungi</taxon>
        <taxon>Dikarya</taxon>
        <taxon>Ascomycota</taxon>
        <taxon>Pezizomycotina</taxon>
        <taxon>Eurotiomycetes</taxon>
        <taxon>Eurotiomycetidae</taxon>
        <taxon>Eurotiales</taxon>
        <taxon>Aspergillaceae</taxon>
        <taxon>Aspergillus</taxon>
        <taxon>Aspergillus subgen. Circumdati</taxon>
    </lineage>
</organism>
<sequence>MGNIDPLQPRAFASYIDEIADESTYKIINESLKRNEDKDLTYFTVLASLLIDAKFPPPSLRHRMIRMFRSQLGISLATKIFFDKPEERKILESKIGILLALTKEEAREAMCRWKREDPMEGCYFSYPERKNHQNSHLAELQERVNEVERLLGKE</sequence>
<dbReference type="AlphaFoldDB" id="A0A319E5A5"/>
<evidence type="ECO:0000313" key="2">
    <source>
        <dbReference type="Proteomes" id="UP000247810"/>
    </source>
</evidence>
<protein>
    <submittedName>
        <fullName evidence="1">Uncharacterized protein</fullName>
    </submittedName>
</protein>
<dbReference type="VEuPathDB" id="FungiDB:BO71DRAFT_394991"/>
<dbReference type="Proteomes" id="UP000247810">
    <property type="component" value="Unassembled WGS sequence"/>
</dbReference>
<reference evidence="1 2" key="1">
    <citation type="submission" date="2018-02" db="EMBL/GenBank/DDBJ databases">
        <title>The genomes of Aspergillus section Nigri reveals drivers in fungal speciation.</title>
        <authorList>
            <consortium name="DOE Joint Genome Institute"/>
            <person name="Vesth T.C."/>
            <person name="Nybo J."/>
            <person name="Theobald S."/>
            <person name="Brandl J."/>
            <person name="Frisvad J.C."/>
            <person name="Nielsen K.F."/>
            <person name="Lyhne E.K."/>
            <person name="Kogle M.E."/>
            <person name="Kuo A."/>
            <person name="Riley R."/>
            <person name="Clum A."/>
            <person name="Nolan M."/>
            <person name="Lipzen A."/>
            <person name="Salamov A."/>
            <person name="Henrissat B."/>
            <person name="Wiebenga A."/>
            <person name="De vries R.P."/>
            <person name="Grigoriev I.V."/>
            <person name="Mortensen U.H."/>
            <person name="Andersen M.R."/>
            <person name="Baker S.E."/>
        </authorList>
    </citation>
    <scope>NUCLEOTIDE SEQUENCE [LARGE SCALE GENOMIC DNA]</scope>
    <source>
        <strain evidence="1 2">CBS 707.79</strain>
    </source>
</reference>
<dbReference type="EMBL" id="KZ825808">
    <property type="protein sequence ID" value="PYH98833.1"/>
    <property type="molecule type" value="Genomic_DNA"/>
</dbReference>
<accession>A0A319E5A5</accession>
<keyword evidence="2" id="KW-1185">Reference proteome</keyword>
<dbReference type="OrthoDB" id="4529455at2759"/>
<gene>
    <name evidence="1" type="ORF">BO71DRAFT_394991</name>
</gene>
<proteinExistence type="predicted"/>
<evidence type="ECO:0000313" key="1">
    <source>
        <dbReference type="EMBL" id="PYH98833.1"/>
    </source>
</evidence>
<name>A0A319E5A5_9EURO</name>